<evidence type="ECO:0000313" key="3">
    <source>
        <dbReference type="EMBL" id="KAL3068624.1"/>
    </source>
</evidence>
<keyword evidence="4" id="KW-1185">Reference proteome</keyword>
<evidence type="ECO:0000313" key="4">
    <source>
        <dbReference type="Proteomes" id="UP001620645"/>
    </source>
</evidence>
<feature type="transmembrane region" description="Helical" evidence="1">
    <location>
        <begin position="241"/>
        <end position="261"/>
    </location>
</feature>
<keyword evidence="1" id="KW-0812">Transmembrane</keyword>
<feature type="signal peptide" evidence="2">
    <location>
        <begin position="1"/>
        <end position="19"/>
    </location>
</feature>
<name>A0ABD2HNE9_HETSC</name>
<dbReference type="AlphaFoldDB" id="A0ABD2HNE9"/>
<keyword evidence="2" id="KW-0732">Signal</keyword>
<accession>A0ABD2HNE9</accession>
<sequence length="267" mass="30075">MLLFLAFPLLFTLALHCYAFNGTNLASGDIEPLLKEVRENSSELANWALEKGCKTIRRLQKDEIEEDTTEMKEFGQIVSQICHKNGMQNGQMILRKLTTLGQQILAQLKIAEKKTQKFAYGQNRQQEAGLPLANFGIELVAFVKRLPDEMPEKSAFVEKLKAVETNLSLPSDLFQFLLTEMTLLSSNEYAKKYKNAEKDLLASSFLSAQRRQKRQNGPNLIPPAVIAMFAVIGLMTGSPEIVLIGMYLTMLYVAIMLNIILKQLRGE</sequence>
<dbReference type="Proteomes" id="UP001620645">
    <property type="component" value="Unassembled WGS sequence"/>
</dbReference>
<comment type="caution">
    <text evidence="3">The sequence shown here is derived from an EMBL/GenBank/DDBJ whole genome shotgun (WGS) entry which is preliminary data.</text>
</comment>
<gene>
    <name evidence="3" type="ORF">niasHS_016030</name>
</gene>
<evidence type="ECO:0000256" key="2">
    <source>
        <dbReference type="SAM" id="SignalP"/>
    </source>
</evidence>
<keyword evidence="1" id="KW-1133">Transmembrane helix</keyword>
<keyword evidence="1" id="KW-0472">Membrane</keyword>
<evidence type="ECO:0000256" key="1">
    <source>
        <dbReference type="SAM" id="Phobius"/>
    </source>
</evidence>
<dbReference type="EMBL" id="JBICCN010000443">
    <property type="protein sequence ID" value="KAL3068624.1"/>
    <property type="molecule type" value="Genomic_DNA"/>
</dbReference>
<feature type="chain" id="PRO_5044788023" evidence="2">
    <location>
        <begin position="20"/>
        <end position="267"/>
    </location>
</feature>
<organism evidence="3 4">
    <name type="scientific">Heterodera schachtii</name>
    <name type="common">Sugarbeet cyst nematode worm</name>
    <name type="synonym">Tylenchus schachtii</name>
    <dbReference type="NCBI Taxonomy" id="97005"/>
    <lineage>
        <taxon>Eukaryota</taxon>
        <taxon>Metazoa</taxon>
        <taxon>Ecdysozoa</taxon>
        <taxon>Nematoda</taxon>
        <taxon>Chromadorea</taxon>
        <taxon>Rhabditida</taxon>
        <taxon>Tylenchina</taxon>
        <taxon>Tylenchomorpha</taxon>
        <taxon>Tylenchoidea</taxon>
        <taxon>Heteroderidae</taxon>
        <taxon>Heteroderinae</taxon>
        <taxon>Heterodera</taxon>
    </lineage>
</organism>
<proteinExistence type="predicted"/>
<protein>
    <submittedName>
        <fullName evidence="3">Uncharacterized protein</fullName>
    </submittedName>
</protein>
<reference evidence="3 4" key="1">
    <citation type="submission" date="2024-10" db="EMBL/GenBank/DDBJ databases">
        <authorList>
            <person name="Kim D."/>
        </authorList>
    </citation>
    <scope>NUCLEOTIDE SEQUENCE [LARGE SCALE GENOMIC DNA]</scope>
    <source>
        <strain evidence="3">Taebaek</strain>
    </source>
</reference>